<comment type="pathway">
    <text evidence="9">Cofactor biosynthesis; coenzyme A biosynthesis; CoA from (R)-pantothenate: step 4/5.</text>
</comment>
<keyword evidence="1 9" id="KW-0963">Cytoplasm</keyword>
<comment type="subunit">
    <text evidence="9">Homohexamer.</text>
</comment>
<comment type="cofactor">
    <cofactor evidence="9">
        <name>Mg(2+)</name>
        <dbReference type="ChEBI" id="CHEBI:18420"/>
    </cofactor>
</comment>
<feature type="binding site" evidence="9">
    <location>
        <position position="74"/>
    </location>
    <ligand>
        <name>substrate</name>
    </ligand>
</feature>
<evidence type="ECO:0000256" key="6">
    <source>
        <dbReference type="ARBA" id="ARBA00022842"/>
    </source>
</evidence>
<comment type="catalytic activity">
    <reaction evidence="8 9">
        <text>(R)-4'-phosphopantetheine + ATP + H(+) = 3'-dephospho-CoA + diphosphate</text>
        <dbReference type="Rhea" id="RHEA:19801"/>
        <dbReference type="ChEBI" id="CHEBI:15378"/>
        <dbReference type="ChEBI" id="CHEBI:30616"/>
        <dbReference type="ChEBI" id="CHEBI:33019"/>
        <dbReference type="ChEBI" id="CHEBI:57328"/>
        <dbReference type="ChEBI" id="CHEBI:61723"/>
        <dbReference type="EC" id="2.7.7.3"/>
    </reaction>
</comment>
<name>A0ABY7WXN0_9LACO</name>
<dbReference type="NCBIfam" id="TIGR01510">
    <property type="entry name" value="coaD_prev_kdtB"/>
    <property type="match status" value="1"/>
</dbReference>
<dbReference type="InterPro" id="IPR004821">
    <property type="entry name" value="Cyt_trans-like"/>
</dbReference>
<keyword evidence="4 9" id="KW-0547">Nucleotide-binding</keyword>
<dbReference type="CDD" id="cd02163">
    <property type="entry name" value="PPAT"/>
    <property type="match status" value="1"/>
</dbReference>
<dbReference type="HAMAP" id="MF_00151">
    <property type="entry name" value="PPAT_bact"/>
    <property type="match status" value="1"/>
</dbReference>
<feature type="binding site" evidence="9">
    <location>
        <position position="88"/>
    </location>
    <ligand>
        <name>substrate</name>
    </ligand>
</feature>
<dbReference type="Pfam" id="PF01467">
    <property type="entry name" value="CTP_transf_like"/>
    <property type="match status" value="1"/>
</dbReference>
<keyword evidence="5 9" id="KW-0067">ATP-binding</keyword>
<evidence type="ECO:0000256" key="1">
    <source>
        <dbReference type="ARBA" id="ARBA00022490"/>
    </source>
</evidence>
<dbReference type="Proteomes" id="UP001220377">
    <property type="component" value="Chromosome"/>
</dbReference>
<accession>A0ABY7WXN0</accession>
<dbReference type="InterPro" id="IPR014729">
    <property type="entry name" value="Rossmann-like_a/b/a_fold"/>
</dbReference>
<dbReference type="SUPFAM" id="SSF52374">
    <property type="entry name" value="Nucleotidylyl transferase"/>
    <property type="match status" value="1"/>
</dbReference>
<feature type="binding site" evidence="9">
    <location>
        <begin position="124"/>
        <end position="130"/>
    </location>
    <ligand>
        <name>ATP</name>
        <dbReference type="ChEBI" id="CHEBI:30616"/>
    </ligand>
</feature>
<comment type="function">
    <text evidence="9">Reversibly transfers an adenylyl group from ATP to 4'-phosphopantetheine, yielding dephospho-CoA (dPCoA) and pyrophosphate.</text>
</comment>
<dbReference type="EC" id="2.7.7.3" evidence="9"/>
<sequence>MTKAIFPGSFDPFTNGHLATVERASKMFDHVIITVMTNTSKQALFSADERAALITEVVAGLDNVSVLAGASELTVELAQRLGASFIVRGLRNASDYTFENEIALANAKLRPNIQTVLLPARATESGISSSIVKEIASFGGDVSQFVPRPVAQALEAKFGDAYGKKD</sequence>
<comment type="similarity">
    <text evidence="9">Belongs to the bacterial CoaD family.</text>
</comment>
<keyword evidence="2 9" id="KW-0808">Transferase</keyword>
<evidence type="ECO:0000256" key="4">
    <source>
        <dbReference type="ARBA" id="ARBA00022741"/>
    </source>
</evidence>
<feature type="domain" description="Cytidyltransferase-like" evidence="10">
    <location>
        <begin position="5"/>
        <end position="134"/>
    </location>
</feature>
<evidence type="ECO:0000256" key="7">
    <source>
        <dbReference type="ARBA" id="ARBA00022993"/>
    </source>
</evidence>
<evidence type="ECO:0000256" key="8">
    <source>
        <dbReference type="ARBA" id="ARBA00029346"/>
    </source>
</evidence>
<dbReference type="InterPro" id="IPR001980">
    <property type="entry name" value="PPAT"/>
</dbReference>
<keyword evidence="12" id="KW-1185">Reference proteome</keyword>
<dbReference type="Gene3D" id="3.40.50.620">
    <property type="entry name" value="HUPs"/>
    <property type="match status" value="1"/>
</dbReference>
<feature type="binding site" evidence="9">
    <location>
        <position position="99"/>
    </location>
    <ligand>
        <name>ATP</name>
        <dbReference type="ChEBI" id="CHEBI:30616"/>
    </ligand>
</feature>
<evidence type="ECO:0000313" key="12">
    <source>
        <dbReference type="Proteomes" id="UP001220377"/>
    </source>
</evidence>
<evidence type="ECO:0000256" key="9">
    <source>
        <dbReference type="HAMAP-Rule" id="MF_00151"/>
    </source>
</evidence>
<reference evidence="11 12" key="1">
    <citation type="submission" date="2023-02" db="EMBL/GenBank/DDBJ databases">
        <title>Genome sequence of Lacticaseibacillus sp. KACC 23028.</title>
        <authorList>
            <person name="Kim S."/>
            <person name="Heo J."/>
            <person name="Kwon S.-W."/>
        </authorList>
    </citation>
    <scope>NUCLEOTIDE SEQUENCE [LARGE SCALE GENOMIC DNA]</scope>
    <source>
        <strain evidence="11 12">KACC 23028</strain>
    </source>
</reference>
<comment type="subcellular location">
    <subcellularLocation>
        <location evidence="9">Cytoplasm</location>
    </subcellularLocation>
</comment>
<dbReference type="PANTHER" id="PTHR21342">
    <property type="entry name" value="PHOSPHOPANTETHEINE ADENYLYLTRANSFERASE"/>
    <property type="match status" value="1"/>
</dbReference>
<dbReference type="PRINTS" id="PR01020">
    <property type="entry name" value="LPSBIOSNTHSS"/>
</dbReference>
<dbReference type="EMBL" id="CP117884">
    <property type="protein sequence ID" value="WDF83829.1"/>
    <property type="molecule type" value="Genomic_DNA"/>
</dbReference>
<evidence type="ECO:0000259" key="10">
    <source>
        <dbReference type="Pfam" id="PF01467"/>
    </source>
</evidence>
<feature type="binding site" evidence="9">
    <location>
        <begin position="89"/>
        <end position="91"/>
    </location>
    <ligand>
        <name>ATP</name>
        <dbReference type="ChEBI" id="CHEBI:30616"/>
    </ligand>
</feature>
<gene>
    <name evidence="9 11" type="primary">coaD</name>
    <name evidence="11" type="ORF">PQ472_06765</name>
</gene>
<feature type="site" description="Transition state stabilizer" evidence="9">
    <location>
        <position position="17"/>
    </location>
</feature>
<protein>
    <recommendedName>
        <fullName evidence="9">Phosphopantetheine adenylyltransferase</fullName>
        <ecNumber evidence="9">2.7.7.3</ecNumber>
    </recommendedName>
    <alternativeName>
        <fullName evidence="9">Dephospho-CoA pyrophosphorylase</fullName>
    </alternativeName>
    <alternativeName>
        <fullName evidence="9">Pantetheine-phosphate adenylyltransferase</fullName>
        <shortName evidence="9">PPAT</shortName>
    </alternativeName>
</protein>
<dbReference type="GO" id="GO:0004595">
    <property type="term" value="F:pantetheine-phosphate adenylyltransferase activity"/>
    <property type="evidence" value="ECO:0007669"/>
    <property type="project" value="UniProtKB-EC"/>
</dbReference>
<feature type="binding site" evidence="9">
    <location>
        <position position="17"/>
    </location>
    <ligand>
        <name>ATP</name>
        <dbReference type="ChEBI" id="CHEBI:30616"/>
    </ligand>
</feature>
<organism evidence="11 12">
    <name type="scientific">Lacticaseibacillus pabuli</name>
    <dbReference type="NCBI Taxonomy" id="3025672"/>
    <lineage>
        <taxon>Bacteria</taxon>
        <taxon>Bacillati</taxon>
        <taxon>Bacillota</taxon>
        <taxon>Bacilli</taxon>
        <taxon>Lactobacillales</taxon>
        <taxon>Lactobacillaceae</taxon>
        <taxon>Lacticaseibacillus</taxon>
    </lineage>
</organism>
<feature type="binding site" evidence="9">
    <location>
        <position position="41"/>
    </location>
    <ligand>
        <name>substrate</name>
    </ligand>
</feature>
<evidence type="ECO:0000256" key="3">
    <source>
        <dbReference type="ARBA" id="ARBA00022695"/>
    </source>
</evidence>
<proteinExistence type="inferred from homology"/>
<evidence type="ECO:0000256" key="5">
    <source>
        <dbReference type="ARBA" id="ARBA00022840"/>
    </source>
</evidence>
<feature type="binding site" evidence="9">
    <location>
        <begin position="9"/>
        <end position="10"/>
    </location>
    <ligand>
        <name>ATP</name>
        <dbReference type="ChEBI" id="CHEBI:30616"/>
    </ligand>
</feature>
<dbReference type="NCBIfam" id="TIGR00125">
    <property type="entry name" value="cyt_tran_rel"/>
    <property type="match status" value="1"/>
</dbReference>
<keyword evidence="7 9" id="KW-0173">Coenzyme A biosynthesis</keyword>
<keyword evidence="6 9" id="KW-0460">Magnesium</keyword>
<evidence type="ECO:0000313" key="11">
    <source>
        <dbReference type="EMBL" id="WDF83829.1"/>
    </source>
</evidence>
<keyword evidence="3 9" id="KW-0548">Nucleotidyltransferase</keyword>
<feature type="binding site" evidence="9">
    <location>
        <position position="9"/>
    </location>
    <ligand>
        <name>substrate</name>
    </ligand>
</feature>
<evidence type="ECO:0000256" key="2">
    <source>
        <dbReference type="ARBA" id="ARBA00022679"/>
    </source>
</evidence>
<dbReference type="PANTHER" id="PTHR21342:SF1">
    <property type="entry name" value="PHOSPHOPANTETHEINE ADENYLYLTRANSFERASE"/>
    <property type="match status" value="1"/>
</dbReference>